<evidence type="ECO:0000313" key="4">
    <source>
        <dbReference type="EMBL" id="KAK0621891.1"/>
    </source>
</evidence>
<protein>
    <submittedName>
        <fullName evidence="4">Chaperonin 10-like protein</fullName>
    </submittedName>
</protein>
<gene>
    <name evidence="4" type="ORF">B0T17DRAFT_591650</name>
</gene>
<accession>A0AA40C1G6</accession>
<dbReference type="InterPro" id="IPR011032">
    <property type="entry name" value="GroES-like_sf"/>
</dbReference>
<name>A0AA40C1G6_9PEZI</name>
<feature type="domain" description="Alcohol dehydrogenase-like N-terminal" evidence="3">
    <location>
        <begin position="18"/>
        <end position="96"/>
    </location>
</feature>
<reference evidence="4" key="1">
    <citation type="submission" date="2023-06" db="EMBL/GenBank/DDBJ databases">
        <title>Genome-scale phylogeny and comparative genomics of the fungal order Sordariales.</title>
        <authorList>
            <consortium name="Lawrence Berkeley National Laboratory"/>
            <person name="Hensen N."/>
            <person name="Bonometti L."/>
            <person name="Westerberg I."/>
            <person name="Brannstrom I.O."/>
            <person name="Guillou S."/>
            <person name="Cros-Aarteil S."/>
            <person name="Calhoun S."/>
            <person name="Haridas S."/>
            <person name="Kuo A."/>
            <person name="Mondo S."/>
            <person name="Pangilinan J."/>
            <person name="Riley R."/>
            <person name="LaButti K."/>
            <person name="Andreopoulos B."/>
            <person name="Lipzen A."/>
            <person name="Chen C."/>
            <person name="Yanf M."/>
            <person name="Daum C."/>
            <person name="Ng V."/>
            <person name="Clum A."/>
            <person name="Steindorff A."/>
            <person name="Ohm R."/>
            <person name="Martin F."/>
            <person name="Silar P."/>
            <person name="Natvig D."/>
            <person name="Lalanne C."/>
            <person name="Gautier V."/>
            <person name="Ament-velasquez S.L."/>
            <person name="Kruys A."/>
            <person name="Hutchinson M.I."/>
            <person name="Powell A.J."/>
            <person name="Barry K."/>
            <person name="Miller A.N."/>
            <person name="Grigoriev I.V."/>
            <person name="Debuchy R."/>
            <person name="Gladieux P."/>
            <person name="Thoren M.H."/>
            <person name="Johannesson H."/>
        </authorList>
    </citation>
    <scope>NUCLEOTIDE SEQUENCE</scope>
    <source>
        <strain evidence="4">SMH3391-2</strain>
    </source>
</reference>
<keyword evidence="2" id="KW-0560">Oxidoreductase</keyword>
<dbReference type="SUPFAM" id="SSF50129">
    <property type="entry name" value="GroES-like"/>
    <property type="match status" value="1"/>
</dbReference>
<evidence type="ECO:0000259" key="3">
    <source>
        <dbReference type="Pfam" id="PF08240"/>
    </source>
</evidence>
<evidence type="ECO:0000256" key="1">
    <source>
        <dbReference type="ARBA" id="ARBA00008072"/>
    </source>
</evidence>
<comment type="similarity">
    <text evidence="1">Belongs to the zinc-containing alcohol dehydrogenase family.</text>
</comment>
<dbReference type="GO" id="GO:0016651">
    <property type="term" value="F:oxidoreductase activity, acting on NAD(P)H"/>
    <property type="evidence" value="ECO:0007669"/>
    <property type="project" value="InterPro"/>
</dbReference>
<dbReference type="InterPro" id="IPR013154">
    <property type="entry name" value="ADH-like_N"/>
</dbReference>
<evidence type="ECO:0000313" key="5">
    <source>
        <dbReference type="Proteomes" id="UP001174934"/>
    </source>
</evidence>
<dbReference type="Gene3D" id="3.40.50.720">
    <property type="entry name" value="NAD(P)-binding Rossmann-like Domain"/>
    <property type="match status" value="1"/>
</dbReference>
<dbReference type="InterPro" id="IPR047122">
    <property type="entry name" value="Trans-enoyl_RdTase-like"/>
</dbReference>
<keyword evidence="5" id="KW-1185">Reference proteome</keyword>
<dbReference type="Proteomes" id="UP001174934">
    <property type="component" value="Unassembled WGS sequence"/>
</dbReference>
<dbReference type="AlphaFoldDB" id="A0AA40C1G6"/>
<proteinExistence type="inferred from homology"/>
<dbReference type="PANTHER" id="PTHR45348:SF2">
    <property type="entry name" value="ZINC-TYPE ALCOHOL DEHYDROGENASE-LIKE PROTEIN C2E1P3.01"/>
    <property type="match status" value="1"/>
</dbReference>
<dbReference type="PANTHER" id="PTHR45348">
    <property type="entry name" value="HYPOTHETICAL OXIDOREDUCTASE (EUROFUNG)"/>
    <property type="match status" value="1"/>
</dbReference>
<dbReference type="Gene3D" id="3.90.180.10">
    <property type="entry name" value="Medium-chain alcohol dehydrogenases, catalytic domain"/>
    <property type="match status" value="1"/>
</dbReference>
<dbReference type="EMBL" id="JAULSR010000004">
    <property type="protein sequence ID" value="KAK0621891.1"/>
    <property type="molecule type" value="Genomic_DNA"/>
</dbReference>
<evidence type="ECO:0000256" key="2">
    <source>
        <dbReference type="ARBA" id="ARBA00023002"/>
    </source>
</evidence>
<sequence>MGSYLSSTTTPKTHRALELLIKLTAASLNPFDQKCRDLGLLIADRLPAVLGGDIVGTVVAVGSDIPASSGFAVGTRVVSQATGTPTSAQNGLQEYALADWPFAVGKVPDGVSDEAAATLPTAIVASLVGIFDALGIPAPWIEDGEAEAEAEAEAGFDYEGTTLIVVVGGDEEELKGLGATHVLDRFGGDEAVLGRIREVVGDELVYAFDTVNYPAGQVLALNALSGKKKGRLARLLSGKVDGDKVVGKEKGWELKDVFGSSHAHVELAKGFWERLPGWLEGGEIKTLGYVVKEGLDAEVVSGVLDAYRDGERVPKTVVRF</sequence>
<dbReference type="Pfam" id="PF08240">
    <property type="entry name" value="ADH_N"/>
    <property type="match status" value="1"/>
</dbReference>
<comment type="caution">
    <text evidence="4">The sequence shown here is derived from an EMBL/GenBank/DDBJ whole genome shotgun (WGS) entry which is preliminary data.</text>
</comment>
<organism evidence="4 5">
    <name type="scientific">Bombardia bombarda</name>
    <dbReference type="NCBI Taxonomy" id="252184"/>
    <lineage>
        <taxon>Eukaryota</taxon>
        <taxon>Fungi</taxon>
        <taxon>Dikarya</taxon>
        <taxon>Ascomycota</taxon>
        <taxon>Pezizomycotina</taxon>
        <taxon>Sordariomycetes</taxon>
        <taxon>Sordariomycetidae</taxon>
        <taxon>Sordariales</taxon>
        <taxon>Lasiosphaeriaceae</taxon>
        <taxon>Bombardia</taxon>
    </lineage>
</organism>